<protein>
    <recommendedName>
        <fullName evidence="3">ABM domain-containing protein</fullName>
    </recommendedName>
</protein>
<dbReference type="EMBL" id="CP042266">
    <property type="protein sequence ID" value="QDY76272.1"/>
    <property type="molecule type" value="Genomic_DNA"/>
</dbReference>
<evidence type="ECO:0000313" key="2">
    <source>
        <dbReference type="Proteomes" id="UP000320580"/>
    </source>
</evidence>
<accession>A0A5B8IDY1</accession>
<dbReference type="Proteomes" id="UP000320580">
    <property type="component" value="Chromosome"/>
</dbReference>
<evidence type="ECO:0008006" key="3">
    <source>
        <dbReference type="Google" id="ProtNLM"/>
    </source>
</evidence>
<dbReference type="KEGG" id="sqz:FQU76_06725"/>
<proteinExistence type="predicted"/>
<dbReference type="RefSeq" id="WP_146479569.1">
    <property type="nucleotide sequence ID" value="NZ_CP042266.1"/>
</dbReference>
<dbReference type="AlphaFoldDB" id="A0A5B8IDY1"/>
<evidence type="ECO:0000313" key="1">
    <source>
        <dbReference type="EMBL" id="QDY76272.1"/>
    </source>
</evidence>
<name>A0A5B8IDY1_9ACTN</name>
<gene>
    <name evidence="1" type="ORF">FQU76_06725</name>
</gene>
<reference evidence="1 2" key="1">
    <citation type="submission" date="2019-07" db="EMBL/GenBank/DDBJ databases">
        <authorList>
            <person name="Zhu P."/>
        </authorList>
    </citation>
    <scope>NUCLEOTIDE SEQUENCE [LARGE SCALE GENOMIC DNA]</scope>
    <source>
        <strain evidence="1 2">SSL-25</strain>
    </source>
</reference>
<dbReference type="OrthoDB" id="1550900at2"/>
<organism evidence="1 2">
    <name type="scientific">Streptomyces qinzhouensis</name>
    <dbReference type="NCBI Taxonomy" id="2599401"/>
    <lineage>
        <taxon>Bacteria</taxon>
        <taxon>Bacillati</taxon>
        <taxon>Actinomycetota</taxon>
        <taxon>Actinomycetes</taxon>
        <taxon>Kitasatosporales</taxon>
        <taxon>Streptomycetaceae</taxon>
        <taxon>Streptomyces</taxon>
    </lineage>
</organism>
<keyword evidence="2" id="KW-1185">Reference proteome</keyword>
<sequence length="96" mass="10324">MAIFMHAALPGVTTAQYDELNSALRDLPGDTFAGCLAHVCVIGENGLDIYDLWESQAAMDAFGEAMMPVAERLGWSATPAPPTVAEVYRHWIPDGS</sequence>